<dbReference type="GO" id="GO:0003677">
    <property type="term" value="F:DNA binding"/>
    <property type="evidence" value="ECO:0007669"/>
    <property type="project" value="UniProtKB-KW"/>
</dbReference>
<evidence type="ECO:0000313" key="6">
    <source>
        <dbReference type="Proteomes" id="UP000488295"/>
    </source>
</evidence>
<comment type="caution">
    <text evidence="5">The sequence shown here is derived from an EMBL/GenBank/DDBJ whole genome shotgun (WGS) entry which is preliminary data.</text>
</comment>
<organism evidence="5 6">
    <name type="scientific">Lactobacillus johnsonii</name>
    <dbReference type="NCBI Taxonomy" id="33959"/>
    <lineage>
        <taxon>Bacteria</taxon>
        <taxon>Bacillati</taxon>
        <taxon>Bacillota</taxon>
        <taxon>Bacilli</taxon>
        <taxon>Lactobacillales</taxon>
        <taxon>Lactobacillaceae</taxon>
        <taxon>Lactobacillus</taxon>
    </lineage>
</organism>
<evidence type="ECO:0000259" key="4">
    <source>
        <dbReference type="Pfam" id="PF01420"/>
    </source>
</evidence>
<dbReference type="SUPFAM" id="SSF116734">
    <property type="entry name" value="DNA methylase specificity domain"/>
    <property type="match status" value="2"/>
</dbReference>
<protein>
    <submittedName>
        <fullName evidence="5">Restriction endonuclease subunit S</fullName>
    </submittedName>
</protein>
<dbReference type="InterPro" id="IPR052021">
    <property type="entry name" value="Type-I_RS_S_subunit"/>
</dbReference>
<dbReference type="EMBL" id="WKKC01000004">
    <property type="protein sequence ID" value="MTE02437.1"/>
    <property type="molecule type" value="Genomic_DNA"/>
</dbReference>
<gene>
    <name evidence="5" type="ORF">GJU95_01405</name>
</gene>
<feature type="domain" description="Type I restriction modification DNA specificity" evidence="4">
    <location>
        <begin position="201"/>
        <end position="355"/>
    </location>
</feature>
<evidence type="ECO:0000313" key="5">
    <source>
        <dbReference type="EMBL" id="MTE02437.1"/>
    </source>
</evidence>
<evidence type="ECO:0000256" key="3">
    <source>
        <dbReference type="ARBA" id="ARBA00023125"/>
    </source>
</evidence>
<dbReference type="Pfam" id="PF01420">
    <property type="entry name" value="Methylase_S"/>
    <property type="match status" value="2"/>
</dbReference>
<accession>A0A9X5ALE4</accession>
<dbReference type="PANTHER" id="PTHR30408">
    <property type="entry name" value="TYPE-1 RESTRICTION ENZYME ECOKI SPECIFICITY PROTEIN"/>
    <property type="match status" value="1"/>
</dbReference>
<dbReference type="Gene3D" id="3.90.220.20">
    <property type="entry name" value="DNA methylase specificity domains"/>
    <property type="match status" value="2"/>
</dbReference>
<proteinExistence type="inferred from homology"/>
<evidence type="ECO:0000256" key="1">
    <source>
        <dbReference type="ARBA" id="ARBA00010923"/>
    </source>
</evidence>
<name>A0A9X5ALE4_LACJH</name>
<keyword evidence="5" id="KW-0378">Hydrolase</keyword>
<dbReference type="PANTHER" id="PTHR30408:SF12">
    <property type="entry name" value="TYPE I RESTRICTION ENZYME MJAVIII SPECIFICITY SUBUNIT"/>
    <property type="match status" value="1"/>
</dbReference>
<keyword evidence="2" id="KW-0680">Restriction system</keyword>
<evidence type="ECO:0000256" key="2">
    <source>
        <dbReference type="ARBA" id="ARBA00022747"/>
    </source>
</evidence>
<dbReference type="InterPro" id="IPR000055">
    <property type="entry name" value="Restrct_endonuc_typeI_TRD"/>
</dbReference>
<dbReference type="Proteomes" id="UP000488295">
    <property type="component" value="Unassembled WGS sequence"/>
</dbReference>
<dbReference type="GO" id="GO:0009307">
    <property type="term" value="P:DNA restriction-modification system"/>
    <property type="evidence" value="ECO:0007669"/>
    <property type="project" value="UniProtKB-KW"/>
</dbReference>
<feature type="domain" description="Type I restriction modification DNA specificity" evidence="4">
    <location>
        <begin position="14"/>
        <end position="171"/>
    </location>
</feature>
<dbReference type="GO" id="GO:0004519">
    <property type="term" value="F:endonuclease activity"/>
    <property type="evidence" value="ECO:0007669"/>
    <property type="project" value="UniProtKB-KW"/>
</dbReference>
<keyword evidence="5" id="KW-0255">Endonuclease</keyword>
<reference evidence="5 6" key="1">
    <citation type="submission" date="2019-11" db="EMBL/GenBank/DDBJ databases">
        <title>Gastrointestinal microbiota of Peromyscus leucopus.</title>
        <authorList>
            <person name="Milovic A."/>
            <person name="Bassam K."/>
            <person name="Barbour A.G."/>
        </authorList>
    </citation>
    <scope>NUCLEOTIDE SEQUENCE [LARGE SCALE GENOMIC DNA]</scope>
    <source>
        <strain evidence="5 6">LL8</strain>
    </source>
</reference>
<dbReference type="InterPro" id="IPR044946">
    <property type="entry name" value="Restrct_endonuc_typeI_TRD_sf"/>
</dbReference>
<comment type="similarity">
    <text evidence="1">Belongs to the type-I restriction system S methylase family.</text>
</comment>
<keyword evidence="5" id="KW-0540">Nuclease</keyword>
<dbReference type="Gene3D" id="1.10.287.1120">
    <property type="entry name" value="Bipartite methylase S protein"/>
    <property type="match status" value="1"/>
</dbReference>
<keyword evidence="3" id="KW-0238">DNA-binding</keyword>
<dbReference type="AlphaFoldDB" id="A0A9X5ALE4"/>
<sequence>MIETKRMIIMSLFDWEQRKFNKIANKIGATSSAKIPNVSYDDILSKRGVLNKKISKLSTGKKGIKFKENDILFGKLRPYLKNYLLADFSGIAIGDFWVLRPLESPDFLFYLIQSQKFTYISNISSGSKMPRSDWKLVSSFHFDIPKINEQIGIGKVLKLLDKLISLQQRKLKLFDQLRKTLLEYLISEQKIPIVRFNSFRKEWKVFRLQNLIIKTTKGKAKADMVGNRSIYLDTAYLNGGALSTVDAPTDVYKDDIVILWDGSLAGKVYHGFSGALGSTLKSFTPKYSGEYLFQYLQRSQEKIFKNYRTPNIPHVVKDFITIFKVNAPSLEEQNKISTILESIDLLIDNQNTKIKKWKKIKEHLLQKMFI</sequence>